<evidence type="ECO:0000313" key="4">
    <source>
        <dbReference type="EMBL" id="UOO81078.1"/>
    </source>
</evidence>
<protein>
    <submittedName>
        <fullName evidence="4">AraC family transcriptional regulator</fullName>
    </submittedName>
</protein>
<reference evidence="4 5" key="1">
    <citation type="journal article" date="2022" name="Res Sq">
        <title>Evolution of multicellular longitudinally dividing oral cavity symbionts (Neisseriaceae).</title>
        <authorList>
            <person name="Nyongesa S."/>
            <person name="Weber P."/>
            <person name="Bernet E."/>
            <person name="Pullido F."/>
            <person name="Nieckarz M."/>
            <person name="Delaby M."/>
            <person name="Nieves C."/>
            <person name="Viehboeck T."/>
            <person name="Krause N."/>
            <person name="Rivera-Millot A."/>
            <person name="Nakamura A."/>
            <person name="Vischer N."/>
            <person name="VanNieuwenhze M."/>
            <person name="Brun Y."/>
            <person name="Cava F."/>
            <person name="Bulgheresi S."/>
            <person name="Veyrier F."/>
        </authorList>
    </citation>
    <scope>NUCLEOTIDE SEQUENCE [LARGE SCALE GENOMIC DNA]</scope>
    <source>
        <strain evidence="4 5">CCUG 63373m</strain>
    </source>
</reference>
<dbReference type="Pfam" id="PF06719">
    <property type="entry name" value="AraC_N"/>
    <property type="match status" value="1"/>
</dbReference>
<dbReference type="Gene3D" id="1.10.10.60">
    <property type="entry name" value="Homeodomain-like"/>
    <property type="match status" value="2"/>
</dbReference>
<dbReference type="InterPro" id="IPR009594">
    <property type="entry name" value="Tscrpt_reg_HTH_AraC_N"/>
</dbReference>
<feature type="domain" description="HTH araC/xylS-type" evidence="3">
    <location>
        <begin position="193"/>
        <end position="291"/>
    </location>
</feature>
<name>A0ABY4DPU6_9NEIS</name>
<evidence type="ECO:0000256" key="1">
    <source>
        <dbReference type="ARBA" id="ARBA00023015"/>
    </source>
</evidence>
<keyword evidence="2" id="KW-0804">Transcription</keyword>
<evidence type="ECO:0000256" key="2">
    <source>
        <dbReference type="ARBA" id="ARBA00023163"/>
    </source>
</evidence>
<dbReference type="SUPFAM" id="SSF46689">
    <property type="entry name" value="Homeodomain-like"/>
    <property type="match status" value="2"/>
</dbReference>
<dbReference type="Pfam" id="PF12833">
    <property type="entry name" value="HTH_18"/>
    <property type="match status" value="1"/>
</dbReference>
<dbReference type="InterPro" id="IPR009057">
    <property type="entry name" value="Homeodomain-like_sf"/>
</dbReference>
<gene>
    <name evidence="4" type="ORF">LVJ83_08825</name>
</gene>
<dbReference type="PANTHER" id="PTHR43436">
    <property type="entry name" value="ARAC-FAMILY TRANSCRIPTIONAL REGULATOR"/>
    <property type="match status" value="1"/>
</dbReference>
<proteinExistence type="predicted"/>
<dbReference type="RefSeq" id="WP_244784146.1">
    <property type="nucleotide sequence ID" value="NZ_CP091508.1"/>
</dbReference>
<dbReference type="PROSITE" id="PS01124">
    <property type="entry name" value="HTH_ARAC_FAMILY_2"/>
    <property type="match status" value="1"/>
</dbReference>
<dbReference type="SMART" id="SM00342">
    <property type="entry name" value="HTH_ARAC"/>
    <property type="match status" value="1"/>
</dbReference>
<accession>A0ABY4DPU6</accession>
<keyword evidence="5" id="KW-1185">Reference proteome</keyword>
<dbReference type="InterPro" id="IPR018060">
    <property type="entry name" value="HTH_AraC"/>
</dbReference>
<organism evidence="4 5">
    <name type="scientific">Uruburuella testudinis</name>
    <dbReference type="NCBI Taxonomy" id="1282863"/>
    <lineage>
        <taxon>Bacteria</taxon>
        <taxon>Pseudomonadati</taxon>
        <taxon>Pseudomonadota</taxon>
        <taxon>Betaproteobacteria</taxon>
        <taxon>Neisseriales</taxon>
        <taxon>Neisseriaceae</taxon>
        <taxon>Uruburuella</taxon>
    </lineage>
</organism>
<evidence type="ECO:0000259" key="3">
    <source>
        <dbReference type="PROSITE" id="PS01124"/>
    </source>
</evidence>
<dbReference type="Proteomes" id="UP000829817">
    <property type="component" value="Chromosome"/>
</dbReference>
<dbReference type="EMBL" id="CP091508">
    <property type="protein sequence ID" value="UOO81078.1"/>
    <property type="molecule type" value="Genomic_DNA"/>
</dbReference>
<evidence type="ECO:0000313" key="5">
    <source>
        <dbReference type="Proteomes" id="UP000829817"/>
    </source>
</evidence>
<sequence length="297" mass="33142">MDTLFKLAARHAVDIMPGTTDYPPHRLLADVTPYRFSAPTKPETCIETPFCALVLQGEKNVLADNRRMQLRAGHINLAAANMPITSSIVTASAEQPYLGVIFRLDLDEISHLISEHHLQPPSIGEQSHVALADTTPELSDAFRRLLALLDRPDACPILAPLIRREIHYWLLQLPAAAILFQAALSGSQSYRIRRATEWLRHNFSRPLSVQALAEYVQMSLSSFHAHFRSVTGITPLQFQKQLRLQEARRLMLSGECDAGGAAFSVGYESASQFSREYRRHFGAPPAQDIHRLQATAS</sequence>
<dbReference type="PANTHER" id="PTHR43436:SF1">
    <property type="entry name" value="TRANSCRIPTIONAL REGULATORY PROTEIN"/>
    <property type="match status" value="1"/>
</dbReference>
<keyword evidence="1" id="KW-0805">Transcription regulation</keyword>